<keyword evidence="2" id="KW-1133">Transmembrane helix</keyword>
<feature type="region of interest" description="Disordered" evidence="1">
    <location>
        <begin position="94"/>
        <end position="133"/>
    </location>
</feature>
<keyword evidence="3" id="KW-0675">Receptor</keyword>
<sequence>MVAMKRASSRRRRRSESVVYGRNAWRPCRPRNPRAPMSRQSVSRSTASTGFARRKTPVNRTRILRPNRKRHGRRVFRPFPCPGRGNPVFTAVDEKRVSEDSAQSRPTDSPADWTRPSVRDDGLLRPAGPPMERDVAAGDHRYRFGVATAAAAAATAVVATTAADMLVATVVSMWVLSAMAVTVRHGRSRMARWAQQQHNDLQPSTVAATTAAGRLHDPGGGTSGPLPLPPPTLPPSLTSSSSSDDFGQQQQHYRHKANALLRIVESQQQLGDNCTAGTDLNMGEGVVDRYAQVY</sequence>
<dbReference type="AlphaFoldDB" id="A0A6G0YWJ9"/>
<reference evidence="3 4" key="1">
    <citation type="submission" date="2019-08" db="EMBL/GenBank/DDBJ databases">
        <title>Whole genome of Aphis craccivora.</title>
        <authorList>
            <person name="Voronova N.V."/>
            <person name="Shulinski R.S."/>
            <person name="Bandarenka Y.V."/>
            <person name="Zhorov D.G."/>
            <person name="Warner D."/>
        </authorList>
    </citation>
    <scope>NUCLEOTIDE SEQUENCE [LARGE SCALE GENOMIC DNA]</scope>
    <source>
        <strain evidence="3">180601</strain>
        <tissue evidence="3">Whole Body</tissue>
    </source>
</reference>
<feature type="transmembrane region" description="Helical" evidence="2">
    <location>
        <begin position="142"/>
        <end position="159"/>
    </location>
</feature>
<evidence type="ECO:0000256" key="1">
    <source>
        <dbReference type="SAM" id="MobiDB-lite"/>
    </source>
</evidence>
<feature type="region of interest" description="Disordered" evidence="1">
    <location>
        <begin position="212"/>
        <end position="252"/>
    </location>
</feature>
<proteinExistence type="predicted"/>
<dbReference type="Proteomes" id="UP000478052">
    <property type="component" value="Unassembled WGS sequence"/>
</dbReference>
<protein>
    <submittedName>
        <fullName evidence="3">Putative G-protein coupled receptor</fullName>
    </submittedName>
</protein>
<comment type="caution">
    <text evidence="3">The sequence shown here is derived from an EMBL/GenBank/DDBJ whole genome shotgun (WGS) entry which is preliminary data.</text>
</comment>
<feature type="transmembrane region" description="Helical" evidence="2">
    <location>
        <begin position="165"/>
        <end position="183"/>
    </location>
</feature>
<keyword evidence="2" id="KW-0812">Transmembrane</keyword>
<gene>
    <name evidence="3" type="ORF">FWK35_00016133</name>
</gene>
<keyword evidence="4" id="KW-1185">Reference proteome</keyword>
<organism evidence="3 4">
    <name type="scientific">Aphis craccivora</name>
    <name type="common">Cowpea aphid</name>
    <dbReference type="NCBI Taxonomy" id="307492"/>
    <lineage>
        <taxon>Eukaryota</taxon>
        <taxon>Metazoa</taxon>
        <taxon>Ecdysozoa</taxon>
        <taxon>Arthropoda</taxon>
        <taxon>Hexapoda</taxon>
        <taxon>Insecta</taxon>
        <taxon>Pterygota</taxon>
        <taxon>Neoptera</taxon>
        <taxon>Paraneoptera</taxon>
        <taxon>Hemiptera</taxon>
        <taxon>Sternorrhyncha</taxon>
        <taxon>Aphidomorpha</taxon>
        <taxon>Aphidoidea</taxon>
        <taxon>Aphididae</taxon>
        <taxon>Aphidini</taxon>
        <taxon>Aphis</taxon>
        <taxon>Aphis</taxon>
    </lineage>
</organism>
<dbReference type="EMBL" id="VUJU01002187">
    <property type="protein sequence ID" value="KAF0762236.1"/>
    <property type="molecule type" value="Genomic_DNA"/>
</dbReference>
<feature type="region of interest" description="Disordered" evidence="1">
    <location>
        <begin position="24"/>
        <end position="54"/>
    </location>
</feature>
<evidence type="ECO:0000256" key="2">
    <source>
        <dbReference type="SAM" id="Phobius"/>
    </source>
</evidence>
<name>A0A6G0YWJ9_APHCR</name>
<dbReference type="OrthoDB" id="2129233at2759"/>
<feature type="compositionally biased region" description="Polar residues" evidence="1">
    <location>
        <begin position="38"/>
        <end position="49"/>
    </location>
</feature>
<evidence type="ECO:0000313" key="4">
    <source>
        <dbReference type="Proteomes" id="UP000478052"/>
    </source>
</evidence>
<accession>A0A6G0YWJ9</accession>
<keyword evidence="2" id="KW-0472">Membrane</keyword>
<evidence type="ECO:0000313" key="3">
    <source>
        <dbReference type="EMBL" id="KAF0762236.1"/>
    </source>
</evidence>